<reference evidence="2" key="1">
    <citation type="journal article" date="2021" name="G3 (Bethesda)">
        <title>Genome and transcriptome analysis of the beet armyworm Spodoptera exigua reveals targets for pest control. .</title>
        <authorList>
            <person name="Simon S."/>
            <person name="Breeschoten T."/>
            <person name="Jansen H.J."/>
            <person name="Dirks R.P."/>
            <person name="Schranz M.E."/>
            <person name="Ros V.I.D."/>
        </authorList>
    </citation>
    <scope>NUCLEOTIDE SEQUENCE</scope>
    <source>
        <strain evidence="2">TB_SE_WUR_2020</strain>
    </source>
</reference>
<accession>A0A922SC20</accession>
<comment type="caution">
    <text evidence="2">The sequence shown here is derived from an EMBL/GenBank/DDBJ whole genome shotgun (WGS) entry which is preliminary data.</text>
</comment>
<proteinExistence type="predicted"/>
<protein>
    <submittedName>
        <fullName evidence="2">Uncharacterized protein</fullName>
    </submittedName>
</protein>
<evidence type="ECO:0000256" key="1">
    <source>
        <dbReference type="SAM" id="Phobius"/>
    </source>
</evidence>
<evidence type="ECO:0000313" key="2">
    <source>
        <dbReference type="EMBL" id="KAH9631759.1"/>
    </source>
</evidence>
<sequence>MSALIAVVCITCGPIILDAYWPKSPSGNPPAAPCKSPCCPKRSQNSCCVLRGVLSSLVLFSSLVVSKLAPNSSKIETKPAKAVVCREPMICLSLLNFIGAAILLRLLGVCAHHFWLHNRCLCASKLLASEGGELFGCMICISLLSLVSAAALIICVPYWSRTFFQSKCTCPAVPICPDCGMPF</sequence>
<feature type="transmembrane region" description="Helical" evidence="1">
    <location>
        <begin position="90"/>
        <end position="115"/>
    </location>
</feature>
<dbReference type="EMBL" id="JACEFF010000748">
    <property type="protein sequence ID" value="KAH9631759.1"/>
    <property type="molecule type" value="Genomic_DNA"/>
</dbReference>
<name>A0A922SC20_SPOEX</name>
<keyword evidence="1" id="KW-0812">Transmembrane</keyword>
<dbReference type="Proteomes" id="UP000814243">
    <property type="component" value="Unassembled WGS sequence"/>
</dbReference>
<feature type="transmembrane region" description="Helical" evidence="1">
    <location>
        <begin position="135"/>
        <end position="159"/>
    </location>
</feature>
<gene>
    <name evidence="2" type="ORF">HF086_008868</name>
</gene>
<evidence type="ECO:0000313" key="3">
    <source>
        <dbReference type="Proteomes" id="UP000814243"/>
    </source>
</evidence>
<organism evidence="2 3">
    <name type="scientific">Spodoptera exigua</name>
    <name type="common">Beet armyworm</name>
    <name type="synonym">Noctua fulgens</name>
    <dbReference type="NCBI Taxonomy" id="7107"/>
    <lineage>
        <taxon>Eukaryota</taxon>
        <taxon>Metazoa</taxon>
        <taxon>Ecdysozoa</taxon>
        <taxon>Arthropoda</taxon>
        <taxon>Hexapoda</taxon>
        <taxon>Insecta</taxon>
        <taxon>Pterygota</taxon>
        <taxon>Neoptera</taxon>
        <taxon>Endopterygota</taxon>
        <taxon>Lepidoptera</taxon>
        <taxon>Glossata</taxon>
        <taxon>Ditrysia</taxon>
        <taxon>Noctuoidea</taxon>
        <taxon>Noctuidae</taxon>
        <taxon>Amphipyrinae</taxon>
        <taxon>Spodoptera</taxon>
    </lineage>
</organism>
<dbReference type="AlphaFoldDB" id="A0A922SC20"/>
<keyword evidence="1" id="KW-1133">Transmembrane helix</keyword>
<keyword evidence="1" id="KW-0472">Membrane</keyword>